<dbReference type="AlphaFoldDB" id="A0A699SH70"/>
<gene>
    <name evidence="1" type="ORF">Tci_868902</name>
</gene>
<evidence type="ECO:0000313" key="1">
    <source>
        <dbReference type="EMBL" id="GFC96932.1"/>
    </source>
</evidence>
<feature type="non-terminal residue" evidence="1">
    <location>
        <position position="1"/>
    </location>
</feature>
<sequence>PAAGQHKAIVGREVDRELAPVQVRVVEGALVLVVVHEHDGVQVPPLGQVQGRGQVQRVEIFRRQVLRPAHYSQPPIGRWLLRPDEGLAGAGVGQGRAKLAFVGVRHLKVVAGLGRQVWVAGGVGRGFEVHPQRVDLSVAGAVDAASGGKRQRVVRAELMLHQQVRKQLKIVLLAHRSARQLRLDDGLLAPQARLHRGAGGAAPQAHVGCIHVLAVAERLRNSSQRRVFVVGRAQAGALHKSNV</sequence>
<accession>A0A699SH70</accession>
<comment type="caution">
    <text evidence="1">The sequence shown here is derived from an EMBL/GenBank/DDBJ whole genome shotgun (WGS) entry which is preliminary data.</text>
</comment>
<dbReference type="EMBL" id="BKCJ011163076">
    <property type="protein sequence ID" value="GFC96932.1"/>
    <property type="molecule type" value="Genomic_DNA"/>
</dbReference>
<organism evidence="1">
    <name type="scientific">Tanacetum cinerariifolium</name>
    <name type="common">Dalmatian daisy</name>
    <name type="synonym">Chrysanthemum cinerariifolium</name>
    <dbReference type="NCBI Taxonomy" id="118510"/>
    <lineage>
        <taxon>Eukaryota</taxon>
        <taxon>Viridiplantae</taxon>
        <taxon>Streptophyta</taxon>
        <taxon>Embryophyta</taxon>
        <taxon>Tracheophyta</taxon>
        <taxon>Spermatophyta</taxon>
        <taxon>Magnoliopsida</taxon>
        <taxon>eudicotyledons</taxon>
        <taxon>Gunneridae</taxon>
        <taxon>Pentapetalae</taxon>
        <taxon>asterids</taxon>
        <taxon>campanulids</taxon>
        <taxon>Asterales</taxon>
        <taxon>Asteraceae</taxon>
        <taxon>Asteroideae</taxon>
        <taxon>Anthemideae</taxon>
        <taxon>Anthemidinae</taxon>
        <taxon>Tanacetum</taxon>
    </lineage>
</organism>
<reference evidence="1" key="1">
    <citation type="journal article" date="2019" name="Sci. Rep.">
        <title>Draft genome of Tanacetum cinerariifolium, the natural source of mosquito coil.</title>
        <authorList>
            <person name="Yamashiro T."/>
            <person name="Shiraishi A."/>
            <person name="Satake H."/>
            <person name="Nakayama K."/>
        </authorList>
    </citation>
    <scope>NUCLEOTIDE SEQUENCE</scope>
</reference>
<feature type="non-terminal residue" evidence="1">
    <location>
        <position position="243"/>
    </location>
</feature>
<protein>
    <submittedName>
        <fullName evidence="1">Uncharacterized protein</fullName>
    </submittedName>
</protein>
<proteinExistence type="predicted"/>
<name>A0A699SH70_TANCI</name>